<accession>A0A1V9Z2N9</accession>
<dbReference type="Gene3D" id="1.10.12.10">
    <property type="entry name" value="Lyase 2-enoyl-coa Hydratase, Chain A, domain 2"/>
    <property type="match status" value="1"/>
</dbReference>
<dbReference type="EC" id="4.2.1.17" evidence="2"/>
<dbReference type="SUPFAM" id="SSF52096">
    <property type="entry name" value="ClpP/crotonase"/>
    <property type="match status" value="1"/>
</dbReference>
<organism evidence="8 9">
    <name type="scientific">Thraustotheca clavata</name>
    <dbReference type="NCBI Taxonomy" id="74557"/>
    <lineage>
        <taxon>Eukaryota</taxon>
        <taxon>Sar</taxon>
        <taxon>Stramenopiles</taxon>
        <taxon>Oomycota</taxon>
        <taxon>Saprolegniomycetes</taxon>
        <taxon>Saprolegniales</taxon>
        <taxon>Achlyaceae</taxon>
        <taxon>Thraustotheca</taxon>
    </lineage>
</organism>
<dbReference type="FunFam" id="3.90.226.10:FF:000019">
    <property type="entry name" value="Enoyl-CoA hydratase, mitochondrial"/>
    <property type="match status" value="1"/>
</dbReference>
<name>A0A1V9Z2N9_9STRA</name>
<dbReference type="GO" id="GO:0005739">
    <property type="term" value="C:mitochondrion"/>
    <property type="evidence" value="ECO:0007669"/>
    <property type="project" value="TreeGrafter"/>
</dbReference>
<dbReference type="GO" id="GO:0004300">
    <property type="term" value="F:enoyl-CoA hydratase activity"/>
    <property type="evidence" value="ECO:0007669"/>
    <property type="project" value="UniProtKB-EC"/>
</dbReference>
<dbReference type="InterPro" id="IPR029045">
    <property type="entry name" value="ClpP/crotonase-like_dom_sf"/>
</dbReference>
<evidence type="ECO:0000313" key="8">
    <source>
        <dbReference type="EMBL" id="OQR92264.1"/>
    </source>
</evidence>
<evidence type="ECO:0000256" key="6">
    <source>
        <dbReference type="ARBA" id="ARBA00073937"/>
    </source>
</evidence>
<dbReference type="FunFam" id="1.10.12.10:FF:000001">
    <property type="entry name" value="Probable enoyl-CoA hydratase, mitochondrial"/>
    <property type="match status" value="1"/>
</dbReference>
<keyword evidence="4" id="KW-0443">Lipid metabolism</keyword>
<dbReference type="CDD" id="cd06558">
    <property type="entry name" value="crotonase-like"/>
    <property type="match status" value="1"/>
</dbReference>
<dbReference type="PANTHER" id="PTHR11941:SF54">
    <property type="entry name" value="ENOYL-COA HYDRATASE, MITOCHONDRIAL"/>
    <property type="match status" value="1"/>
</dbReference>
<evidence type="ECO:0000313" key="9">
    <source>
        <dbReference type="Proteomes" id="UP000243217"/>
    </source>
</evidence>
<dbReference type="Proteomes" id="UP000243217">
    <property type="component" value="Unassembled WGS sequence"/>
</dbReference>
<dbReference type="OrthoDB" id="2018133at2759"/>
<dbReference type="AlphaFoldDB" id="A0A1V9Z2N9"/>
<keyword evidence="9" id="KW-1185">Reference proteome</keyword>
<proteinExistence type="inferred from homology"/>
<keyword evidence="5" id="KW-0456">Lyase</keyword>
<gene>
    <name evidence="8" type="ORF">THRCLA_08749</name>
</gene>
<dbReference type="InterPro" id="IPR001753">
    <property type="entry name" value="Enoyl-CoA_hydra/iso"/>
</dbReference>
<dbReference type="EMBL" id="JNBS01002342">
    <property type="protein sequence ID" value="OQR92264.1"/>
    <property type="molecule type" value="Genomic_DNA"/>
</dbReference>
<dbReference type="Gene3D" id="3.90.226.10">
    <property type="entry name" value="2-enoyl-CoA Hydratase, Chain A, domain 1"/>
    <property type="match status" value="1"/>
</dbReference>
<protein>
    <recommendedName>
        <fullName evidence="6">Probable enoyl-CoA hydratase, mitochondrial</fullName>
        <ecNumber evidence="2">4.2.1.17</ecNumber>
    </recommendedName>
</protein>
<sequence length="276" mass="29956">MHRFPVALRRASYSRSFSAKSLEFIKTNVEGKVGIIQLNRPKALNALCDGLMQEVNAAAQSFDKDDNIAAIILTGSEKAFAAGADIKEMATREFIDVYNQSMFSSWGDITKIKKPVIAAVNGFALGGGCELAMMCDMIIAGDKAKFGQPEIKLGTIPGAGGTQRLIRAIGKSKAMHLVLTGDMIDAHQAERDGLVAKVVPADKLMEEALIVANKIASYSLPITRMAKEAVNSSFEMSLQEGLKYEGRLFYATFATADQKEGMDAFVNKRAPTFKHH</sequence>
<dbReference type="InterPro" id="IPR014748">
    <property type="entry name" value="Enoyl-CoA_hydra_C"/>
</dbReference>
<dbReference type="GO" id="GO:0006635">
    <property type="term" value="P:fatty acid beta-oxidation"/>
    <property type="evidence" value="ECO:0007669"/>
    <property type="project" value="TreeGrafter"/>
</dbReference>
<evidence type="ECO:0000256" key="3">
    <source>
        <dbReference type="ARBA" id="ARBA00022832"/>
    </source>
</evidence>
<reference evidence="8 9" key="1">
    <citation type="journal article" date="2014" name="Genome Biol. Evol.">
        <title>The secreted proteins of Achlya hypogyna and Thraustotheca clavata identify the ancestral oomycete secretome and reveal gene acquisitions by horizontal gene transfer.</title>
        <authorList>
            <person name="Misner I."/>
            <person name="Blouin N."/>
            <person name="Leonard G."/>
            <person name="Richards T.A."/>
            <person name="Lane C.E."/>
        </authorList>
    </citation>
    <scope>NUCLEOTIDE SEQUENCE [LARGE SCALE GENOMIC DNA]</scope>
    <source>
        <strain evidence="8 9">ATCC 34112</strain>
    </source>
</reference>
<comment type="caution">
    <text evidence="8">The sequence shown here is derived from an EMBL/GenBank/DDBJ whole genome shotgun (WGS) entry which is preliminary data.</text>
</comment>
<dbReference type="Pfam" id="PF00378">
    <property type="entry name" value="ECH_1"/>
    <property type="match status" value="1"/>
</dbReference>
<dbReference type="NCBIfam" id="NF004517">
    <property type="entry name" value="PRK05862.1"/>
    <property type="match status" value="1"/>
</dbReference>
<evidence type="ECO:0000256" key="1">
    <source>
        <dbReference type="ARBA" id="ARBA00005254"/>
    </source>
</evidence>
<evidence type="ECO:0000256" key="2">
    <source>
        <dbReference type="ARBA" id="ARBA00012076"/>
    </source>
</evidence>
<dbReference type="InterPro" id="IPR018376">
    <property type="entry name" value="Enoyl-CoA_hyd/isom_CS"/>
</dbReference>
<dbReference type="STRING" id="74557.A0A1V9Z2N9"/>
<comment type="similarity">
    <text evidence="1 7">Belongs to the enoyl-CoA hydratase/isomerase family.</text>
</comment>
<keyword evidence="3" id="KW-0276">Fatty acid metabolism</keyword>
<evidence type="ECO:0000256" key="5">
    <source>
        <dbReference type="ARBA" id="ARBA00023239"/>
    </source>
</evidence>
<dbReference type="PROSITE" id="PS00166">
    <property type="entry name" value="ENOYL_COA_HYDRATASE"/>
    <property type="match status" value="1"/>
</dbReference>
<dbReference type="PANTHER" id="PTHR11941">
    <property type="entry name" value="ENOYL-COA HYDRATASE-RELATED"/>
    <property type="match status" value="1"/>
</dbReference>
<evidence type="ECO:0000256" key="7">
    <source>
        <dbReference type="RuleBase" id="RU003707"/>
    </source>
</evidence>
<evidence type="ECO:0000256" key="4">
    <source>
        <dbReference type="ARBA" id="ARBA00023098"/>
    </source>
</evidence>